<evidence type="ECO:0000313" key="3">
    <source>
        <dbReference type="Proteomes" id="UP000026962"/>
    </source>
</evidence>
<keyword evidence="1" id="KW-0732">Signal</keyword>
<proteinExistence type="predicted"/>
<protein>
    <recommendedName>
        <fullName evidence="4">Knottin scorpion toxin-like domain-containing protein</fullName>
    </recommendedName>
</protein>
<dbReference type="EnsemblPlants" id="OPUNC02G04640.1">
    <property type="protein sequence ID" value="OPUNC02G04640.1"/>
    <property type="gene ID" value="OPUNC02G04640"/>
</dbReference>
<evidence type="ECO:0000256" key="1">
    <source>
        <dbReference type="SAM" id="SignalP"/>
    </source>
</evidence>
<name>A0A0E0JW48_ORYPU</name>
<dbReference type="Proteomes" id="UP000026962">
    <property type="component" value="Chromosome 2"/>
</dbReference>
<evidence type="ECO:0008006" key="4">
    <source>
        <dbReference type="Google" id="ProtNLM"/>
    </source>
</evidence>
<reference evidence="2" key="2">
    <citation type="submission" date="2018-05" db="EMBL/GenBank/DDBJ databases">
        <title>OpunRS2 (Oryza punctata Reference Sequence Version 2).</title>
        <authorList>
            <person name="Zhang J."/>
            <person name="Kudrna D."/>
            <person name="Lee S."/>
            <person name="Talag J."/>
            <person name="Welchert J."/>
            <person name="Wing R.A."/>
        </authorList>
    </citation>
    <scope>NUCLEOTIDE SEQUENCE [LARGE SCALE GENOMIC DNA]</scope>
</reference>
<evidence type="ECO:0000313" key="2">
    <source>
        <dbReference type="EnsemblPlants" id="OPUNC02G04640.1"/>
    </source>
</evidence>
<reference evidence="2" key="1">
    <citation type="submission" date="2015-04" db="UniProtKB">
        <authorList>
            <consortium name="EnsemblPlants"/>
        </authorList>
    </citation>
    <scope>IDENTIFICATION</scope>
</reference>
<dbReference type="Gramene" id="OPUNC02G04640.1">
    <property type="protein sequence ID" value="OPUNC02G04640.1"/>
    <property type="gene ID" value="OPUNC02G04640"/>
</dbReference>
<feature type="chain" id="PRO_5002364394" description="Knottin scorpion toxin-like domain-containing protein" evidence="1">
    <location>
        <begin position="25"/>
        <end position="134"/>
    </location>
</feature>
<feature type="signal peptide" evidence="1">
    <location>
        <begin position="1"/>
        <end position="24"/>
    </location>
</feature>
<dbReference type="AlphaFoldDB" id="A0A0E0JW48"/>
<accession>A0A0E0JW48</accession>
<dbReference type="HOGENOM" id="CLU_1899590_0_0_1"/>
<keyword evidence="3" id="KW-1185">Reference proteome</keyword>
<sequence>MACKVASIFTSILILWVLVMSCDAAGSSCPTVIAPHPTCKSPQACANQCAEAGYLIGYCEVYDGAKHKRECGELNAPLPLCDPGGDACIAWCINEGYATGKCFGGDTGCTCLRPCPGPAAQPTHGTAAAEVATP</sequence>
<organism evidence="2">
    <name type="scientific">Oryza punctata</name>
    <name type="common">Red rice</name>
    <dbReference type="NCBI Taxonomy" id="4537"/>
    <lineage>
        <taxon>Eukaryota</taxon>
        <taxon>Viridiplantae</taxon>
        <taxon>Streptophyta</taxon>
        <taxon>Embryophyta</taxon>
        <taxon>Tracheophyta</taxon>
        <taxon>Spermatophyta</taxon>
        <taxon>Magnoliopsida</taxon>
        <taxon>Liliopsida</taxon>
        <taxon>Poales</taxon>
        <taxon>Poaceae</taxon>
        <taxon>BOP clade</taxon>
        <taxon>Oryzoideae</taxon>
        <taxon>Oryzeae</taxon>
        <taxon>Oryzinae</taxon>
        <taxon>Oryza</taxon>
    </lineage>
</organism>
<dbReference type="PROSITE" id="PS51257">
    <property type="entry name" value="PROKAR_LIPOPROTEIN"/>
    <property type="match status" value="1"/>
</dbReference>